<evidence type="ECO:0000313" key="5">
    <source>
        <dbReference type="Proteomes" id="UP000830729"/>
    </source>
</evidence>
<protein>
    <submittedName>
        <fullName evidence="4">PQQ-like beta-propeller repeat protein</fullName>
    </submittedName>
</protein>
<dbReference type="AlphaFoldDB" id="A0A8U0HP96"/>
<name>A0A8U0HP96_9EURY</name>
<dbReference type="InterPro" id="IPR002372">
    <property type="entry name" value="PQQ_rpt_dom"/>
</dbReference>
<dbReference type="SMART" id="SM00564">
    <property type="entry name" value="PQQ"/>
    <property type="match status" value="5"/>
</dbReference>
<evidence type="ECO:0000259" key="3">
    <source>
        <dbReference type="Pfam" id="PF13360"/>
    </source>
</evidence>
<evidence type="ECO:0000313" key="4">
    <source>
        <dbReference type="EMBL" id="UPV72865.1"/>
    </source>
</evidence>
<dbReference type="InterPro" id="IPR015943">
    <property type="entry name" value="WD40/YVTN_repeat-like_dom_sf"/>
</dbReference>
<dbReference type="EMBL" id="CP096659">
    <property type="protein sequence ID" value="UPV72865.1"/>
    <property type="molecule type" value="Genomic_DNA"/>
</dbReference>
<evidence type="ECO:0000256" key="2">
    <source>
        <dbReference type="SAM" id="Phobius"/>
    </source>
</evidence>
<reference evidence="4 5" key="1">
    <citation type="submission" date="2022-04" db="EMBL/GenBank/DDBJ databases">
        <title>Diverse halophilic archaea isolated from saline environments.</title>
        <authorList>
            <person name="Cui H.-L."/>
        </authorList>
    </citation>
    <scope>NUCLEOTIDE SEQUENCE [LARGE SCALE GENOMIC DNA]</scope>
    <source>
        <strain evidence="4 5">XZYJT49</strain>
    </source>
</reference>
<dbReference type="Pfam" id="PF13360">
    <property type="entry name" value="PQQ_2"/>
    <property type="match status" value="1"/>
</dbReference>
<keyword evidence="2" id="KW-0472">Membrane</keyword>
<feature type="transmembrane region" description="Helical" evidence="2">
    <location>
        <begin position="7"/>
        <end position="29"/>
    </location>
</feature>
<feature type="region of interest" description="Disordered" evidence="1">
    <location>
        <begin position="22"/>
        <end position="76"/>
    </location>
</feature>
<dbReference type="Gene3D" id="2.130.10.10">
    <property type="entry name" value="YVTN repeat-like/Quinoprotein amine dehydrogenase"/>
    <property type="match status" value="1"/>
</dbReference>
<gene>
    <name evidence="4" type="ORF">M0R89_09915</name>
</gene>
<dbReference type="PANTHER" id="PTHR34512">
    <property type="entry name" value="CELL SURFACE PROTEIN"/>
    <property type="match status" value="1"/>
</dbReference>
<evidence type="ECO:0000256" key="1">
    <source>
        <dbReference type="SAM" id="MobiDB-lite"/>
    </source>
</evidence>
<accession>A0A8U0HP96</accession>
<sequence length="386" mass="40851">MTRRRTILQYGTGAIASGIAGLTGLNPLLGRSDPSDDRRSPSESPTETPAPTTTTETPEPTPVRWETRTGDLSVGPVGTERGVLVGRYRKLTLLDGETGDAAWSYETDDELRDSLAVADGTVFGTSEAGDAFAVGLDSGDERWETELDVTYPRDVAVRNGSAFVGGYAVYRLAVGDGAVQQHWSLGGDGLSGSMALDSERAYLPRSNAPLTAVSIRTGKTAWQFETSDTYSGPEMTSAATANGRVFAGSRNGTVYALDTATGEKQWEANVGNRATVYGVAGDHLLVESYDMSREESALFSLAPASGARNWRLERDEHVLGAPVVDGDTVFVTDDTGTVYRLAIADATEEQSHRVGSGGVGLALGSDRLYCLDDGVVYALTKSLTPA</sequence>
<feature type="compositionally biased region" description="Low complexity" evidence="1">
    <location>
        <begin position="42"/>
        <end position="64"/>
    </location>
</feature>
<keyword evidence="2" id="KW-0812">Transmembrane</keyword>
<dbReference type="GeneID" id="72185516"/>
<dbReference type="RefSeq" id="WP_248648924.1">
    <property type="nucleotide sequence ID" value="NZ_CP096659.1"/>
</dbReference>
<dbReference type="PANTHER" id="PTHR34512:SF30">
    <property type="entry name" value="OUTER MEMBRANE PROTEIN ASSEMBLY FACTOR BAMB"/>
    <property type="match status" value="1"/>
</dbReference>
<organism evidence="4 5">
    <name type="scientific">Halorussus limi</name>
    <dbReference type="NCBI Taxonomy" id="2938695"/>
    <lineage>
        <taxon>Archaea</taxon>
        <taxon>Methanobacteriati</taxon>
        <taxon>Methanobacteriota</taxon>
        <taxon>Stenosarchaea group</taxon>
        <taxon>Halobacteria</taxon>
        <taxon>Halobacteriales</taxon>
        <taxon>Haladaptataceae</taxon>
        <taxon>Halorussus</taxon>
    </lineage>
</organism>
<dbReference type="Proteomes" id="UP000830729">
    <property type="component" value="Chromosome"/>
</dbReference>
<dbReference type="InterPro" id="IPR011047">
    <property type="entry name" value="Quinoprotein_ADH-like_sf"/>
</dbReference>
<feature type="domain" description="Pyrrolo-quinoline quinone repeat" evidence="3">
    <location>
        <begin position="91"/>
        <end position="287"/>
    </location>
</feature>
<dbReference type="Gene3D" id="2.40.128.630">
    <property type="match status" value="1"/>
</dbReference>
<keyword evidence="5" id="KW-1185">Reference proteome</keyword>
<dbReference type="KEGG" id="halx:M0R89_09915"/>
<dbReference type="InterPro" id="IPR018391">
    <property type="entry name" value="PQQ_b-propeller_rpt"/>
</dbReference>
<proteinExistence type="predicted"/>
<keyword evidence="2" id="KW-1133">Transmembrane helix</keyword>
<dbReference type="SUPFAM" id="SSF50998">
    <property type="entry name" value="Quinoprotein alcohol dehydrogenase-like"/>
    <property type="match status" value="1"/>
</dbReference>